<gene>
    <name evidence="2" type="ORF">C4K88_09045</name>
</gene>
<feature type="domain" description="M23ase beta-sheet core" evidence="1">
    <location>
        <begin position="77"/>
        <end position="185"/>
    </location>
</feature>
<keyword evidence="3" id="KW-1185">Reference proteome</keyword>
<dbReference type="Gene3D" id="2.70.70.10">
    <property type="entry name" value="Glucose Permease (Domain IIA)"/>
    <property type="match status" value="1"/>
</dbReference>
<dbReference type="EMBL" id="PRKW01000004">
    <property type="protein sequence ID" value="PPB48878.1"/>
    <property type="molecule type" value="Genomic_DNA"/>
</dbReference>
<dbReference type="CDD" id="cd12797">
    <property type="entry name" value="M23_peptidase"/>
    <property type="match status" value="1"/>
</dbReference>
<dbReference type="Pfam" id="PF01551">
    <property type="entry name" value="Peptidase_M23"/>
    <property type="match status" value="1"/>
</dbReference>
<name>A0A2S5IWC8_9MICC</name>
<dbReference type="OrthoDB" id="9809488at2"/>
<comment type="caution">
    <text evidence="2">The sequence shown here is derived from an EMBL/GenBank/DDBJ whole genome shotgun (WGS) entry which is preliminary data.</text>
</comment>
<dbReference type="RefSeq" id="WP_104121335.1">
    <property type="nucleotide sequence ID" value="NZ_PRKW01000004.1"/>
</dbReference>
<evidence type="ECO:0000313" key="3">
    <source>
        <dbReference type="Proteomes" id="UP000239297"/>
    </source>
</evidence>
<sequence length="225" mass="23220">MRASAADGNPVLLHYPLQGRFRARNSPARRVPSHGTDLMGTTYAIDLVPVGAGGRPAPRTWRSLFATEPAEGFVGFGAPVLAPAAGVVVVAHDGEGDHAARRSQLALVPYMAGQAERLRHGPGAVAGNHVVIDLGDGGPFVLVAHLRRGSLCVEAGSRVRAGRQIGECGNSGNSTQPHVHVQVTDSTDWATARGLPIAFRTLGGTELPAESQLVVVPRTGAGASG</sequence>
<dbReference type="AlphaFoldDB" id="A0A2S5IWC8"/>
<dbReference type="Proteomes" id="UP000239297">
    <property type="component" value="Unassembled WGS sequence"/>
</dbReference>
<dbReference type="PANTHER" id="PTHR21666">
    <property type="entry name" value="PEPTIDASE-RELATED"/>
    <property type="match status" value="1"/>
</dbReference>
<dbReference type="InterPro" id="IPR050570">
    <property type="entry name" value="Cell_wall_metabolism_enzyme"/>
</dbReference>
<dbReference type="SUPFAM" id="SSF51261">
    <property type="entry name" value="Duplicated hybrid motif"/>
    <property type="match status" value="1"/>
</dbReference>
<dbReference type="InterPro" id="IPR016047">
    <property type="entry name" value="M23ase_b-sheet_dom"/>
</dbReference>
<dbReference type="GO" id="GO:0004222">
    <property type="term" value="F:metalloendopeptidase activity"/>
    <property type="evidence" value="ECO:0007669"/>
    <property type="project" value="TreeGrafter"/>
</dbReference>
<reference evidence="2 3" key="1">
    <citation type="journal article" date="2014" name="Int. J. Syst. Evol. Microbiol.">
        <title>Arthrobacter pityocampae sp. nov., isolated from Thaumetopoea pityocampa (Lep., Thaumetopoeidae).</title>
        <authorList>
            <person name="Ince I.A."/>
            <person name="Demirbag Z."/>
            <person name="Kati H."/>
        </authorList>
    </citation>
    <scope>NUCLEOTIDE SEQUENCE [LARGE SCALE GENOMIC DNA]</scope>
    <source>
        <strain evidence="2 3">Tp2</strain>
    </source>
</reference>
<proteinExistence type="predicted"/>
<organism evidence="2 3">
    <name type="scientific">Arthrobacter pityocampae</name>
    <dbReference type="NCBI Taxonomy" id="547334"/>
    <lineage>
        <taxon>Bacteria</taxon>
        <taxon>Bacillati</taxon>
        <taxon>Actinomycetota</taxon>
        <taxon>Actinomycetes</taxon>
        <taxon>Micrococcales</taxon>
        <taxon>Micrococcaceae</taxon>
        <taxon>Arthrobacter</taxon>
    </lineage>
</organism>
<evidence type="ECO:0000259" key="1">
    <source>
        <dbReference type="Pfam" id="PF01551"/>
    </source>
</evidence>
<protein>
    <submittedName>
        <fullName evidence="2">Peptidase M23</fullName>
    </submittedName>
</protein>
<evidence type="ECO:0000313" key="2">
    <source>
        <dbReference type="EMBL" id="PPB48878.1"/>
    </source>
</evidence>
<dbReference type="InterPro" id="IPR011055">
    <property type="entry name" value="Dup_hybrid_motif"/>
</dbReference>
<dbReference type="PANTHER" id="PTHR21666:SF270">
    <property type="entry name" value="MUREIN HYDROLASE ACTIVATOR ENVC"/>
    <property type="match status" value="1"/>
</dbReference>
<accession>A0A2S5IWC8</accession>